<dbReference type="InterPro" id="IPR029062">
    <property type="entry name" value="Class_I_gatase-like"/>
</dbReference>
<dbReference type="RefSeq" id="WP_343874748.1">
    <property type="nucleotide sequence ID" value="NZ_BAAAIX010000027.1"/>
</dbReference>
<gene>
    <name evidence="2" type="ORF">ACFSCS_09500</name>
</gene>
<feature type="domain" description="ThuA-like" evidence="1">
    <location>
        <begin position="59"/>
        <end position="234"/>
    </location>
</feature>
<dbReference type="SUPFAM" id="SSF52317">
    <property type="entry name" value="Class I glutamine amidotransferase-like"/>
    <property type="match status" value="1"/>
</dbReference>
<evidence type="ECO:0000313" key="2">
    <source>
        <dbReference type="EMBL" id="MFD1890410.1"/>
    </source>
</evidence>
<reference evidence="3" key="1">
    <citation type="journal article" date="2019" name="Int. J. Syst. Evol. Microbiol.">
        <title>The Global Catalogue of Microorganisms (GCM) 10K type strain sequencing project: providing services to taxonomists for standard genome sequencing and annotation.</title>
        <authorList>
            <consortium name="The Broad Institute Genomics Platform"/>
            <consortium name="The Broad Institute Genome Sequencing Center for Infectious Disease"/>
            <person name="Wu L."/>
            <person name="Ma J."/>
        </authorList>
    </citation>
    <scope>NUCLEOTIDE SEQUENCE [LARGE SCALE GENOMIC DNA]</scope>
    <source>
        <strain evidence="3">CAIM 431</strain>
    </source>
</reference>
<protein>
    <submittedName>
        <fullName evidence="2">ThuA domain-containing protein</fullName>
    </submittedName>
</protein>
<dbReference type="Pfam" id="PF06283">
    <property type="entry name" value="ThuA"/>
    <property type="match status" value="1"/>
</dbReference>
<dbReference type="InterPro" id="IPR029010">
    <property type="entry name" value="ThuA-like"/>
</dbReference>
<name>A0ABW4RVY6_9ACTN</name>
<comment type="caution">
    <text evidence="2">The sequence shown here is derived from an EMBL/GenBank/DDBJ whole genome shotgun (WGS) entry which is preliminary data.</text>
</comment>
<keyword evidence="3" id="KW-1185">Reference proteome</keyword>
<dbReference type="Gene3D" id="3.40.50.880">
    <property type="match status" value="1"/>
</dbReference>
<evidence type="ECO:0000313" key="3">
    <source>
        <dbReference type="Proteomes" id="UP001597326"/>
    </source>
</evidence>
<dbReference type="Proteomes" id="UP001597326">
    <property type="component" value="Unassembled WGS sequence"/>
</dbReference>
<proteinExistence type="predicted"/>
<accession>A0ABW4RVY6</accession>
<sequence length="237" mass="26184">MSTTAKHCLVLCGAGRYADPWHDFARTSACLAELLQDSRTAGQRLVVRVVASDGTDWLARLADADLLMVNTGTGLDPAAELAEDPRWEQAFDQLGTWMDAGGAVLGCHTAVASFRDWPDWPRRLGGRWVRGVSGHPPLDEAVFRAARGAEEHPFWDGLATSPGQAPELRVVDERYSNLEIAPGVVPVLCHGEPRRPQVMGWTHGERLAYDGLGHDQRSFATAARRRHLLNQLHWLLR</sequence>
<dbReference type="EMBL" id="JBHUFZ010000019">
    <property type="protein sequence ID" value="MFD1890410.1"/>
    <property type="molecule type" value="Genomic_DNA"/>
</dbReference>
<organism evidence="2 3">
    <name type="scientific">Luteococcus peritonei</name>
    <dbReference type="NCBI Taxonomy" id="88874"/>
    <lineage>
        <taxon>Bacteria</taxon>
        <taxon>Bacillati</taxon>
        <taxon>Actinomycetota</taxon>
        <taxon>Actinomycetes</taxon>
        <taxon>Propionibacteriales</taxon>
        <taxon>Propionibacteriaceae</taxon>
        <taxon>Luteococcus</taxon>
    </lineage>
</organism>
<evidence type="ECO:0000259" key="1">
    <source>
        <dbReference type="Pfam" id="PF06283"/>
    </source>
</evidence>